<dbReference type="OrthoDB" id="2939938at2"/>
<dbReference type="EMBL" id="RSDW01000001">
    <property type="protein sequence ID" value="RSL17021.1"/>
    <property type="molecule type" value="Genomic_DNA"/>
</dbReference>
<feature type="domain" description="HipA-like kinase" evidence="2">
    <location>
        <begin position="43"/>
        <end position="141"/>
    </location>
</feature>
<dbReference type="Pfam" id="PF20613">
    <property type="entry name" value="HipA_2"/>
    <property type="match status" value="1"/>
</dbReference>
<accession>A0A3R9QHZ9</accession>
<proteinExistence type="predicted"/>
<dbReference type="InterPro" id="IPR046748">
    <property type="entry name" value="HipA_2"/>
</dbReference>
<dbReference type="AlphaFoldDB" id="A0A3R9QHZ9"/>
<evidence type="ECO:0000313" key="3">
    <source>
        <dbReference type="EMBL" id="RSL17021.1"/>
    </source>
</evidence>
<feature type="transmembrane region" description="Helical" evidence="1">
    <location>
        <begin position="25"/>
        <end position="44"/>
    </location>
</feature>
<sequence length="323" mass="36493">MTTRKATAKATTTAHYNKGGTLRRWLVFCCGGVSGLAVLAVQAIRRMRGGAQSQLMLGADGKLWVVKFQNNPQHLRVLANELIATRLAAAVGLTVPQSDVVEVTEWLVANSPGMHVELPRGQREQYSAGLQFGSQFVGGLMPGQVVDYLPEQQLDEVRNLAEFAGILCIDKWAGNCNGRQAVFERRSRERKYRVTFIDQGFCFNAGEWTFPDSPLRGVYQRNRVYAGVTGWESFEPWLSRVEEMRADTLWGIAEVVPPEWYGGDTVVIERLMEQMLMRRSRVRELIGWFRDSNREPFPMWEKKVSAVVPRQFAELSVAGKFVM</sequence>
<evidence type="ECO:0000259" key="2">
    <source>
        <dbReference type="Pfam" id="PF20613"/>
    </source>
</evidence>
<reference evidence="3 4" key="1">
    <citation type="submission" date="2018-12" db="EMBL/GenBank/DDBJ databases">
        <title>Sequencing of bacterial isolates from soil warming experiment in Harvard Forest, Massachusetts, USA.</title>
        <authorList>
            <person name="Deangelis K."/>
        </authorList>
    </citation>
    <scope>NUCLEOTIDE SEQUENCE [LARGE SCALE GENOMIC DNA]</scope>
    <source>
        <strain evidence="3 4">EB153</strain>
    </source>
</reference>
<keyword evidence="1" id="KW-0812">Transmembrane</keyword>
<keyword evidence="1" id="KW-1133">Transmembrane helix</keyword>
<evidence type="ECO:0000256" key="1">
    <source>
        <dbReference type="SAM" id="Phobius"/>
    </source>
</evidence>
<keyword evidence="1" id="KW-0472">Membrane</keyword>
<name>A0A3R9QHZ9_9BACT</name>
<evidence type="ECO:0000313" key="4">
    <source>
        <dbReference type="Proteomes" id="UP000269669"/>
    </source>
</evidence>
<protein>
    <submittedName>
        <fullName evidence="3">HipA-like protein</fullName>
    </submittedName>
</protein>
<comment type="caution">
    <text evidence="3">The sequence shown here is derived from an EMBL/GenBank/DDBJ whole genome shotgun (WGS) entry which is preliminary data.</text>
</comment>
<gene>
    <name evidence="3" type="ORF">EDE15_2549</name>
</gene>
<dbReference type="Proteomes" id="UP000269669">
    <property type="component" value="Unassembled WGS sequence"/>
</dbReference>
<keyword evidence="4" id="KW-1185">Reference proteome</keyword>
<organism evidence="3 4">
    <name type="scientific">Edaphobacter aggregans</name>
    <dbReference type="NCBI Taxonomy" id="570835"/>
    <lineage>
        <taxon>Bacteria</taxon>
        <taxon>Pseudomonadati</taxon>
        <taxon>Acidobacteriota</taxon>
        <taxon>Terriglobia</taxon>
        <taxon>Terriglobales</taxon>
        <taxon>Acidobacteriaceae</taxon>
        <taxon>Edaphobacter</taxon>
    </lineage>
</organism>